<protein>
    <submittedName>
        <fullName evidence="7">MFS transporter</fullName>
    </submittedName>
</protein>
<evidence type="ECO:0000256" key="3">
    <source>
        <dbReference type="ARBA" id="ARBA00022989"/>
    </source>
</evidence>
<reference evidence="8" key="1">
    <citation type="journal article" date="2019" name="Int. J. Syst. Evol. Microbiol.">
        <title>The Global Catalogue of Microorganisms (GCM) 10K type strain sequencing project: providing services to taxonomists for standard genome sequencing and annotation.</title>
        <authorList>
            <consortium name="The Broad Institute Genomics Platform"/>
            <consortium name="The Broad Institute Genome Sequencing Center for Infectious Disease"/>
            <person name="Wu L."/>
            <person name="Ma J."/>
        </authorList>
    </citation>
    <scope>NUCLEOTIDE SEQUENCE [LARGE SCALE GENOMIC DNA]</scope>
    <source>
        <strain evidence="8">CGMCC 1.15399</strain>
    </source>
</reference>
<name>A0ABW4GYY0_9ACTN</name>
<comment type="caution">
    <text evidence="7">The sequence shown here is derived from an EMBL/GenBank/DDBJ whole genome shotgun (WGS) entry which is preliminary data.</text>
</comment>
<keyword evidence="2 5" id="KW-0812">Transmembrane</keyword>
<dbReference type="EMBL" id="JBHUCM010000097">
    <property type="protein sequence ID" value="MFD1548063.1"/>
    <property type="molecule type" value="Genomic_DNA"/>
</dbReference>
<dbReference type="Pfam" id="PF07690">
    <property type="entry name" value="MFS_1"/>
    <property type="match status" value="1"/>
</dbReference>
<evidence type="ECO:0000313" key="7">
    <source>
        <dbReference type="EMBL" id="MFD1548063.1"/>
    </source>
</evidence>
<evidence type="ECO:0000256" key="2">
    <source>
        <dbReference type="ARBA" id="ARBA00022692"/>
    </source>
</evidence>
<dbReference type="Gene3D" id="1.20.1250.20">
    <property type="entry name" value="MFS general substrate transporter like domains"/>
    <property type="match status" value="1"/>
</dbReference>
<feature type="transmembrane region" description="Helical" evidence="5">
    <location>
        <begin position="59"/>
        <end position="77"/>
    </location>
</feature>
<dbReference type="InterPro" id="IPR036259">
    <property type="entry name" value="MFS_trans_sf"/>
</dbReference>
<evidence type="ECO:0000256" key="4">
    <source>
        <dbReference type="ARBA" id="ARBA00023136"/>
    </source>
</evidence>
<dbReference type="PROSITE" id="PS50850">
    <property type="entry name" value="MFS"/>
    <property type="match status" value="1"/>
</dbReference>
<feature type="domain" description="Major facilitator superfamily (MFS) profile" evidence="6">
    <location>
        <begin position="18"/>
        <end position="126"/>
    </location>
</feature>
<dbReference type="InterPro" id="IPR011701">
    <property type="entry name" value="MFS"/>
</dbReference>
<dbReference type="SUPFAM" id="SSF103473">
    <property type="entry name" value="MFS general substrate transporter"/>
    <property type="match status" value="1"/>
</dbReference>
<accession>A0ABW4GYY0</accession>
<dbReference type="Proteomes" id="UP001597097">
    <property type="component" value="Unassembled WGS sequence"/>
</dbReference>
<keyword evidence="3 5" id="KW-1133">Transmembrane helix</keyword>
<sequence>MDATAQPPSAPRGNSLPVVAICFASIVFDGYDLIVYGSVVPSLLAEPSWNLTPAQVGAIGSYALMGMLIGALVAGVITDIVGRRKIVIASVAWFSIAMILCALAPSPELLGLFRFVAGLGLGGVVP</sequence>
<keyword evidence="8" id="KW-1185">Reference proteome</keyword>
<evidence type="ECO:0000313" key="8">
    <source>
        <dbReference type="Proteomes" id="UP001597097"/>
    </source>
</evidence>
<evidence type="ECO:0000256" key="1">
    <source>
        <dbReference type="ARBA" id="ARBA00004651"/>
    </source>
</evidence>
<evidence type="ECO:0000256" key="5">
    <source>
        <dbReference type="SAM" id="Phobius"/>
    </source>
</evidence>
<feature type="transmembrane region" description="Helical" evidence="5">
    <location>
        <begin position="16"/>
        <end position="39"/>
    </location>
</feature>
<keyword evidence="4 5" id="KW-0472">Membrane</keyword>
<feature type="transmembrane region" description="Helical" evidence="5">
    <location>
        <begin position="86"/>
        <end position="105"/>
    </location>
</feature>
<dbReference type="InterPro" id="IPR020846">
    <property type="entry name" value="MFS_dom"/>
</dbReference>
<dbReference type="PANTHER" id="PTHR23508">
    <property type="entry name" value="CARBOXYLIC ACID TRANSPORTER PROTEIN HOMOLOG"/>
    <property type="match status" value="1"/>
</dbReference>
<organism evidence="7 8">
    <name type="scientific">Nonomuraea guangzhouensis</name>
    <dbReference type="NCBI Taxonomy" id="1291555"/>
    <lineage>
        <taxon>Bacteria</taxon>
        <taxon>Bacillati</taxon>
        <taxon>Actinomycetota</taxon>
        <taxon>Actinomycetes</taxon>
        <taxon>Streptosporangiales</taxon>
        <taxon>Streptosporangiaceae</taxon>
        <taxon>Nonomuraea</taxon>
    </lineage>
</organism>
<feature type="non-terminal residue" evidence="7">
    <location>
        <position position="126"/>
    </location>
</feature>
<proteinExistence type="predicted"/>
<evidence type="ECO:0000259" key="6">
    <source>
        <dbReference type="PROSITE" id="PS50850"/>
    </source>
</evidence>
<comment type="subcellular location">
    <subcellularLocation>
        <location evidence="1">Cell membrane</location>
        <topology evidence="1">Multi-pass membrane protein</topology>
    </subcellularLocation>
</comment>
<dbReference type="RefSeq" id="WP_378625952.1">
    <property type="nucleotide sequence ID" value="NZ_JBHUCM010000097.1"/>
</dbReference>
<dbReference type="PANTHER" id="PTHR23508:SF10">
    <property type="entry name" value="CARBOXYLIC ACID TRANSPORTER PROTEIN HOMOLOG"/>
    <property type="match status" value="1"/>
</dbReference>
<gene>
    <name evidence="7" type="ORF">ACFSJ0_64330</name>
</gene>